<sequence length="487" mass="55383">MALRVVSNYLHLPRKTFQILDTLAYHAKSMYNVGLYNVRQHYATHQENTQILQGIRPDLTSGVDILVGSYLPFTRKKDFPYKACSNYAQSKPNENFGLLHNDNAQQTLRSVEEAYKSYFELLKLYRTGQLEYCPSPPHYLPKDGRFKLAFPRAHLTIRNGSVTLGMSLTFRKQHGLTGKELTFPIPPCIKPHQIREVAILPVNGGKAYKIEFCYTVPNQPQNLDPNQYLAIDLGLTNFATMVDTATGAAVILDGKRIKSINRWYNKENARLQSIKDKQKIGGITKRQARLLKKRDCRIGEAMNRYAVWIVNYALQHRIGTVILPRWDGIKDKINHGKRGNQNFVQVPYHKFRQKLKSKCELFGIRFDDTHSEAYTSQVDALNLDPIRKPPYGRTRRVKRGLYQSARDTLINADVNGALNHLRKVARDSSTEGSVSTARCDSVVPRIIGRGRVNRPVRIRTSFEPSTFAHIKVQPCAPQGAPAASPLR</sequence>
<organism evidence="6 7">
    <name type="scientific">Methanoculleus palmolei</name>
    <dbReference type="NCBI Taxonomy" id="72612"/>
    <lineage>
        <taxon>Archaea</taxon>
        <taxon>Methanobacteriati</taxon>
        <taxon>Methanobacteriota</taxon>
        <taxon>Stenosarchaea group</taxon>
        <taxon>Methanomicrobia</taxon>
        <taxon>Methanomicrobiales</taxon>
        <taxon>Methanomicrobiaceae</taxon>
        <taxon>Methanoculleus</taxon>
    </lineage>
</organism>
<dbReference type="AlphaFoldDB" id="A0ABD8A8F7"/>
<evidence type="ECO:0000256" key="2">
    <source>
        <dbReference type="ARBA" id="ARBA00022578"/>
    </source>
</evidence>
<dbReference type="NCBIfam" id="TIGR01766">
    <property type="entry name" value="IS200/IS605 family accessory protein TnpB-like domain"/>
    <property type="match status" value="1"/>
</dbReference>
<proteinExistence type="inferred from homology"/>
<accession>A0ABD8A8F7</accession>
<dbReference type="Pfam" id="PF01385">
    <property type="entry name" value="OrfB_IS605"/>
    <property type="match status" value="1"/>
</dbReference>
<dbReference type="InterPro" id="IPR010095">
    <property type="entry name" value="Cas12f1-like_TNB"/>
</dbReference>
<dbReference type="GO" id="GO:0006310">
    <property type="term" value="P:DNA recombination"/>
    <property type="evidence" value="ECO:0007669"/>
    <property type="project" value="UniProtKB-KW"/>
</dbReference>
<keyword evidence="4" id="KW-0233">DNA recombination</keyword>
<name>A0ABD8A8F7_9EURY</name>
<keyword evidence="3" id="KW-0238">DNA-binding</keyword>
<dbReference type="Proteomes" id="UP001626603">
    <property type="component" value="Chromosome"/>
</dbReference>
<feature type="domain" description="Probable transposase IS891/IS1136/IS1341" evidence="5">
    <location>
        <begin position="212"/>
        <end position="322"/>
    </location>
</feature>
<evidence type="ECO:0000313" key="7">
    <source>
        <dbReference type="Proteomes" id="UP001626603"/>
    </source>
</evidence>
<evidence type="ECO:0000256" key="3">
    <source>
        <dbReference type="ARBA" id="ARBA00023125"/>
    </source>
</evidence>
<reference evidence="6 7" key="1">
    <citation type="submission" date="2023-10" db="EMBL/GenBank/DDBJ databases">
        <title>The complete genome sequence of Methanoculleus palmolei DSM 4273.</title>
        <authorList>
            <person name="Lai S.-J."/>
            <person name="You Y.-T."/>
            <person name="Chen S.-C."/>
        </authorList>
    </citation>
    <scope>NUCLEOTIDE SEQUENCE [LARGE SCALE GENOMIC DNA]</scope>
    <source>
        <strain evidence="6 7">DSM 4273</strain>
    </source>
</reference>
<comment type="similarity">
    <text evidence="1">In the C-terminal section; belongs to the transposase 35 family.</text>
</comment>
<dbReference type="NCBIfam" id="NF040570">
    <property type="entry name" value="guided_TnpB"/>
    <property type="match status" value="1"/>
</dbReference>
<evidence type="ECO:0000313" key="6">
    <source>
        <dbReference type="EMBL" id="WOX55801.1"/>
    </source>
</evidence>
<evidence type="ECO:0000256" key="4">
    <source>
        <dbReference type="ARBA" id="ARBA00023172"/>
    </source>
</evidence>
<evidence type="ECO:0000259" key="5">
    <source>
        <dbReference type="Pfam" id="PF01385"/>
    </source>
</evidence>
<dbReference type="GO" id="GO:0032196">
    <property type="term" value="P:transposition"/>
    <property type="evidence" value="ECO:0007669"/>
    <property type="project" value="UniProtKB-KW"/>
</dbReference>
<keyword evidence="2" id="KW-0815">Transposition</keyword>
<dbReference type="InterPro" id="IPR001959">
    <property type="entry name" value="Transposase"/>
</dbReference>
<dbReference type="EMBL" id="CP137641">
    <property type="protein sequence ID" value="WOX55801.1"/>
    <property type="molecule type" value="Genomic_DNA"/>
</dbReference>
<keyword evidence="7" id="KW-1185">Reference proteome</keyword>
<gene>
    <name evidence="6" type="ORF">R6Y95_00345</name>
</gene>
<dbReference type="GO" id="GO:0003677">
    <property type="term" value="F:DNA binding"/>
    <property type="evidence" value="ECO:0007669"/>
    <property type="project" value="UniProtKB-KW"/>
</dbReference>
<evidence type="ECO:0000256" key="1">
    <source>
        <dbReference type="ARBA" id="ARBA00008761"/>
    </source>
</evidence>
<protein>
    <submittedName>
        <fullName evidence="6">Transposase</fullName>
    </submittedName>
</protein>